<keyword evidence="1" id="KW-0472">Membrane</keyword>
<proteinExistence type="predicted"/>
<evidence type="ECO:0008006" key="4">
    <source>
        <dbReference type="Google" id="ProtNLM"/>
    </source>
</evidence>
<evidence type="ECO:0000256" key="1">
    <source>
        <dbReference type="SAM" id="Phobius"/>
    </source>
</evidence>
<dbReference type="EMBL" id="AWOR01000056">
    <property type="protein sequence ID" value="KGH27902.1"/>
    <property type="molecule type" value="Genomic_DNA"/>
</dbReference>
<dbReference type="RefSeq" id="WP_034371473.1">
    <property type="nucleotide sequence ID" value="NZ_AWOR01000056.1"/>
</dbReference>
<reference evidence="2 3" key="1">
    <citation type="submission" date="2013-09" db="EMBL/GenBank/DDBJ databases">
        <title>High correlation between genotypes and phenotypes of environmental bacteria Comamonas testosteroni strains.</title>
        <authorList>
            <person name="Liu L."/>
            <person name="Zhu W."/>
            <person name="Xia X."/>
            <person name="Xu B."/>
            <person name="Luo M."/>
            <person name="Wang G."/>
        </authorList>
    </citation>
    <scope>NUCLEOTIDE SEQUENCE [LARGE SCALE GENOMIC DNA]</scope>
    <source>
        <strain evidence="2 3">JL40</strain>
    </source>
</reference>
<comment type="caution">
    <text evidence="2">The sequence shown here is derived from an EMBL/GenBank/DDBJ whole genome shotgun (WGS) entry which is preliminary data.</text>
</comment>
<dbReference type="PANTHER" id="PTHR34219">
    <property type="entry name" value="IRON-REGULATED INNER MEMBRANE PROTEIN-RELATED"/>
    <property type="match status" value="1"/>
</dbReference>
<dbReference type="PANTHER" id="PTHR34219:SF5">
    <property type="entry name" value="BLR4505 PROTEIN"/>
    <property type="match status" value="1"/>
</dbReference>
<dbReference type="InterPro" id="IPR005625">
    <property type="entry name" value="PepSY-ass_TM"/>
</dbReference>
<evidence type="ECO:0000313" key="3">
    <source>
        <dbReference type="Proteomes" id="UP000029553"/>
    </source>
</evidence>
<dbReference type="Pfam" id="PF03929">
    <property type="entry name" value="PepSY_TM"/>
    <property type="match status" value="1"/>
</dbReference>
<accession>A0A096HG99</accession>
<feature type="transmembrane region" description="Helical" evidence="1">
    <location>
        <begin position="369"/>
        <end position="390"/>
    </location>
</feature>
<feature type="transmembrane region" description="Helical" evidence="1">
    <location>
        <begin position="21"/>
        <end position="39"/>
    </location>
</feature>
<gene>
    <name evidence="2" type="ORF">P353_16710</name>
</gene>
<feature type="transmembrane region" description="Helical" evidence="1">
    <location>
        <begin position="145"/>
        <end position="178"/>
    </location>
</feature>
<dbReference type="AlphaFoldDB" id="A0A096HG99"/>
<sequence length="400" mass="44675">MPRRKASLRGWLVIAHRLAGLTLAAFLMVAGLTGSLLVWNTELDAALNPHWLRTTSSHSSTQPMDALELRDLVQARYPHALAARVPLAQEPGHAMVFLLRPLPGKAPLENDQVFVDPYSGQILGERRWGDITQTWRNLMPFLYRLHYSLALGTVGTWALGLVSLLWMVDCVIGFCLTLPASAKSSQRPWLGRWARAWKLDMQSRWRVTFDLHRAGGLWLWPALFVLAWSSFALNLPQWHDPMLRAVSVQQPGAADLPRRARPLWPPTLNWKAAHMRAQDLMQENASLRGFSVLEESSLAYDPMRGLYRYDVRSSLDINDRGGSTRLFLDGEAGTLVATWLPTGAAGGDTFITWISNLHMASVGGMTYKLVITLAGLGVAMLSVTGVLIWLRKRNARRQSG</sequence>
<name>A0A096HG99_COMTE</name>
<dbReference type="Proteomes" id="UP000029553">
    <property type="component" value="Unassembled WGS sequence"/>
</dbReference>
<keyword evidence="1" id="KW-1133">Transmembrane helix</keyword>
<organism evidence="2 3">
    <name type="scientific">Comamonas testosteroni</name>
    <name type="common">Pseudomonas testosteroni</name>
    <dbReference type="NCBI Taxonomy" id="285"/>
    <lineage>
        <taxon>Bacteria</taxon>
        <taxon>Pseudomonadati</taxon>
        <taxon>Pseudomonadota</taxon>
        <taxon>Betaproteobacteria</taxon>
        <taxon>Burkholderiales</taxon>
        <taxon>Comamonadaceae</taxon>
        <taxon>Comamonas</taxon>
    </lineage>
</organism>
<protein>
    <recommendedName>
        <fullName evidence="4">PepSY domain-containing protein</fullName>
    </recommendedName>
</protein>
<keyword evidence="1" id="KW-0812">Transmembrane</keyword>
<feature type="transmembrane region" description="Helical" evidence="1">
    <location>
        <begin position="214"/>
        <end position="233"/>
    </location>
</feature>
<evidence type="ECO:0000313" key="2">
    <source>
        <dbReference type="EMBL" id="KGH27902.1"/>
    </source>
</evidence>